<keyword evidence="2" id="KW-0479">Metal-binding</keyword>
<evidence type="ECO:0000313" key="7">
    <source>
        <dbReference type="EMBL" id="KAK9416464.1"/>
    </source>
</evidence>
<reference evidence="7 8" key="1">
    <citation type="journal article" date="2024" name="J. Plant Pathol.">
        <title>Sequence and assembly of the genome of Seiridium unicorne, isolate CBS 538.82, causal agent of cypress canker disease.</title>
        <authorList>
            <person name="Scali E."/>
            <person name="Rocca G.D."/>
            <person name="Danti R."/>
            <person name="Garbelotto M."/>
            <person name="Barberini S."/>
            <person name="Baroncelli R."/>
            <person name="Emiliani G."/>
        </authorList>
    </citation>
    <scope>NUCLEOTIDE SEQUENCE [LARGE SCALE GENOMIC DNA]</scope>
    <source>
        <strain evidence="7 8">BM-138-508</strain>
    </source>
</reference>
<dbReference type="CDD" id="cd12148">
    <property type="entry name" value="fungal_TF_MHR"/>
    <property type="match status" value="1"/>
</dbReference>
<proteinExistence type="predicted"/>
<protein>
    <submittedName>
        <fullName evidence="7">Fungal-specific transcription factor domain-containing protein</fullName>
    </submittedName>
</protein>
<dbReference type="EMBL" id="JARVKF010000407">
    <property type="protein sequence ID" value="KAK9416464.1"/>
    <property type="molecule type" value="Genomic_DNA"/>
</dbReference>
<organism evidence="7 8">
    <name type="scientific">Seiridium unicorne</name>
    <dbReference type="NCBI Taxonomy" id="138068"/>
    <lineage>
        <taxon>Eukaryota</taxon>
        <taxon>Fungi</taxon>
        <taxon>Dikarya</taxon>
        <taxon>Ascomycota</taxon>
        <taxon>Pezizomycotina</taxon>
        <taxon>Sordariomycetes</taxon>
        <taxon>Xylariomycetidae</taxon>
        <taxon>Amphisphaeriales</taxon>
        <taxon>Sporocadaceae</taxon>
        <taxon>Seiridium</taxon>
    </lineage>
</organism>
<evidence type="ECO:0000256" key="2">
    <source>
        <dbReference type="ARBA" id="ARBA00022723"/>
    </source>
</evidence>
<sequence length="597" mass="66140">MPTFMACFPHDAGVGGAAAAANARKANQACYSCRKQYRSVGVTKPYLPARYAREWHGTVTDRMSDSEVQPAPTAEDFATLQEKLRQLEDRLSYASASDISVGHLSPPSATVSHAGRTPQLLAQEPLWQNGLGSFPAAAFLDARMFQWSGLHVPTPTSEIPADVMQCIGNADDLEQTLSDYFGDIHPWFPIVSRKRMTLGYQLWEAGGDIALLLLSMKLITSQPQRGFAASENYLYTASKRYAALLENIGTTSLAYLQAIILIGLYEYGQGVYPAAYMTVGHCLRYAEFLGLPSPRNSSVLLGHPLTWADAEERRRVWWAVYIMDKLVSLGSYKRPMCAEPSPDELLPTNDKAWDMSDSARAFQRTVSSPFSDLQSTFARLCQAALLSGRTLRHHGELEQRKVNGERYDFTDVGRLMDDAHTLCKALQSDFATNPAAYFSLVAAKCLNFTGILRILAMYASGESLRGVGSEWNEEEMTLQMTAIEGTKKTAAHVRDFAADLFAFISLDEDVVKTPPMVLDAFYLGSMAHHSVWKETGDPIAESSLETTRKCLIRLSGRWRLGKELLDMLETHEMNYIVGPNFQSSKLGGIPLVYPVMS</sequence>
<dbReference type="PANTHER" id="PTHR47338">
    <property type="entry name" value="ZN(II)2CYS6 TRANSCRIPTION FACTOR (EUROFUNG)-RELATED"/>
    <property type="match status" value="1"/>
</dbReference>
<gene>
    <name evidence="7" type="ORF">SUNI508_01881</name>
</gene>
<dbReference type="Proteomes" id="UP001408356">
    <property type="component" value="Unassembled WGS sequence"/>
</dbReference>
<evidence type="ECO:0000256" key="5">
    <source>
        <dbReference type="ARBA" id="ARBA00023242"/>
    </source>
</evidence>
<keyword evidence="4" id="KW-0804">Transcription</keyword>
<evidence type="ECO:0000313" key="8">
    <source>
        <dbReference type="Proteomes" id="UP001408356"/>
    </source>
</evidence>
<dbReference type="SMART" id="SM00906">
    <property type="entry name" value="Fungal_trans"/>
    <property type="match status" value="1"/>
</dbReference>
<keyword evidence="5" id="KW-0539">Nucleus</keyword>
<dbReference type="Pfam" id="PF04082">
    <property type="entry name" value="Fungal_trans"/>
    <property type="match status" value="1"/>
</dbReference>
<dbReference type="InterPro" id="IPR050815">
    <property type="entry name" value="TF_fung"/>
</dbReference>
<dbReference type="PANTHER" id="PTHR47338:SF20">
    <property type="entry name" value="ZN(II)2CYS6 TRANSCRIPTION FACTOR (EUROFUNG)"/>
    <property type="match status" value="1"/>
</dbReference>
<comment type="subcellular location">
    <subcellularLocation>
        <location evidence="1">Nucleus</location>
    </subcellularLocation>
</comment>
<feature type="domain" description="Xylanolytic transcriptional activator regulatory" evidence="6">
    <location>
        <begin position="275"/>
        <end position="353"/>
    </location>
</feature>
<keyword evidence="3" id="KW-0805">Transcription regulation</keyword>
<keyword evidence="8" id="KW-1185">Reference proteome</keyword>
<accession>A0ABR2UP91</accession>
<evidence type="ECO:0000256" key="1">
    <source>
        <dbReference type="ARBA" id="ARBA00004123"/>
    </source>
</evidence>
<name>A0ABR2UP91_9PEZI</name>
<evidence type="ECO:0000259" key="6">
    <source>
        <dbReference type="SMART" id="SM00906"/>
    </source>
</evidence>
<evidence type="ECO:0000256" key="3">
    <source>
        <dbReference type="ARBA" id="ARBA00023015"/>
    </source>
</evidence>
<evidence type="ECO:0000256" key="4">
    <source>
        <dbReference type="ARBA" id="ARBA00023163"/>
    </source>
</evidence>
<comment type="caution">
    <text evidence="7">The sequence shown here is derived from an EMBL/GenBank/DDBJ whole genome shotgun (WGS) entry which is preliminary data.</text>
</comment>
<dbReference type="InterPro" id="IPR007219">
    <property type="entry name" value="XnlR_reg_dom"/>
</dbReference>